<proteinExistence type="predicted"/>
<dbReference type="AlphaFoldDB" id="A0A3A4R3R3"/>
<keyword evidence="1" id="KW-0472">Membrane</keyword>
<evidence type="ECO:0000256" key="1">
    <source>
        <dbReference type="SAM" id="Phobius"/>
    </source>
</evidence>
<evidence type="ECO:0000313" key="2">
    <source>
        <dbReference type="EMBL" id="RJP56928.1"/>
    </source>
</evidence>
<name>A0A3A4R3R3_9BACT</name>
<feature type="transmembrane region" description="Helical" evidence="1">
    <location>
        <begin position="6"/>
        <end position="28"/>
    </location>
</feature>
<keyword evidence="1" id="KW-1133">Transmembrane helix</keyword>
<evidence type="ECO:0000313" key="3">
    <source>
        <dbReference type="Proteomes" id="UP000266426"/>
    </source>
</evidence>
<reference evidence="2 3" key="1">
    <citation type="journal article" date="2017" name="ISME J.">
        <title>Energy and carbon metabolisms in a deep terrestrial subsurface fluid microbial community.</title>
        <authorList>
            <person name="Momper L."/>
            <person name="Jungbluth S.P."/>
            <person name="Lee M.D."/>
            <person name="Amend J.P."/>
        </authorList>
    </citation>
    <scope>NUCLEOTIDE SEQUENCE [LARGE SCALE GENOMIC DNA]</scope>
    <source>
        <strain evidence="2">SURF_26</strain>
    </source>
</reference>
<gene>
    <name evidence="2" type="ORF">C4541_11180</name>
</gene>
<dbReference type="EMBL" id="QZJZ01000088">
    <property type="protein sequence ID" value="RJP56928.1"/>
    <property type="molecule type" value="Genomic_DNA"/>
</dbReference>
<sequence>MTADCIAVIHALWIVFMITGGVLTLHALLTRHKGYLRWRFFRTLHVIGIVFVSILAGLQYYCPLTILENYFRGLSGAGEFGNFFISYYLNKFIYPDIPVYMITGATISLAVFSVVTYIIFPPKRDD</sequence>
<keyword evidence="1" id="KW-0812">Transmembrane</keyword>
<dbReference type="Proteomes" id="UP000266426">
    <property type="component" value="Unassembled WGS sequence"/>
</dbReference>
<accession>A0A3A4R3R3</accession>
<organism evidence="2 3">
    <name type="scientific">Candidatus Auribacter fodinae</name>
    <dbReference type="NCBI Taxonomy" id="2093366"/>
    <lineage>
        <taxon>Bacteria</taxon>
        <taxon>Pseudomonadati</taxon>
        <taxon>Candidatus Auribacterota</taxon>
        <taxon>Candidatus Auribacteria</taxon>
        <taxon>Candidatus Auribacterales</taxon>
        <taxon>Candidatus Auribacteraceae</taxon>
        <taxon>Candidatus Auribacter</taxon>
    </lineage>
</organism>
<feature type="transmembrane region" description="Helical" evidence="1">
    <location>
        <begin position="97"/>
        <end position="120"/>
    </location>
</feature>
<comment type="caution">
    <text evidence="2">The sequence shown here is derived from an EMBL/GenBank/DDBJ whole genome shotgun (WGS) entry which is preliminary data.</text>
</comment>
<dbReference type="InterPro" id="IPR021218">
    <property type="entry name" value="DUF2784"/>
</dbReference>
<protein>
    <submittedName>
        <fullName evidence="2">DUF2784 family protein</fullName>
    </submittedName>
</protein>
<feature type="transmembrane region" description="Helical" evidence="1">
    <location>
        <begin position="40"/>
        <end position="61"/>
    </location>
</feature>
<dbReference type="Pfam" id="PF10861">
    <property type="entry name" value="DUF2784"/>
    <property type="match status" value="1"/>
</dbReference>